<reference evidence="4" key="2">
    <citation type="submission" date="2025-08" db="UniProtKB">
        <authorList>
            <consortium name="RefSeq"/>
        </authorList>
    </citation>
    <scope>IDENTIFICATION</scope>
</reference>
<dbReference type="PANTHER" id="PTHR12854:SF7">
    <property type="entry name" value="ATAXIN-2 HOMOLOG"/>
    <property type="match status" value="1"/>
</dbReference>
<feature type="compositionally biased region" description="Low complexity" evidence="1">
    <location>
        <begin position="463"/>
        <end position="476"/>
    </location>
</feature>
<dbReference type="Pfam" id="PF06741">
    <property type="entry name" value="LsmAD"/>
    <property type="match status" value="1"/>
</dbReference>
<dbReference type="Proteomes" id="UP000694886">
    <property type="component" value="Chromosome 6"/>
</dbReference>
<protein>
    <submittedName>
        <fullName evidence="4">Polyadenylate-binding protein-interacting protein 3 isoform X1</fullName>
    </submittedName>
</protein>
<evidence type="ECO:0000313" key="4">
    <source>
        <dbReference type="RefSeq" id="XP_017979060.1"/>
    </source>
</evidence>
<reference evidence="3" key="1">
    <citation type="journal article" date="1997" name="Nucleic Acids Res.">
        <title>tRNAscan-SE: a program for improved detection of transfer RNA genes in genomic sequence.</title>
        <authorList>
            <person name="Lowe T.M."/>
            <person name="Eddy S.R."/>
        </authorList>
    </citation>
    <scope>NUCLEOTIDE SEQUENCE [LARGE SCALE GENOMIC DNA]</scope>
    <source>
        <strain evidence="3">r\B97-61/B2</strain>
    </source>
</reference>
<dbReference type="Pfam" id="PF14438">
    <property type="entry name" value="SM-ATX"/>
    <property type="match status" value="1"/>
</dbReference>
<evidence type="ECO:0000256" key="1">
    <source>
        <dbReference type="SAM" id="MobiDB-lite"/>
    </source>
</evidence>
<gene>
    <name evidence="4" type="primary">LOC18596195</name>
</gene>
<accession>A0AB32WJY5</accession>
<dbReference type="InterPro" id="IPR045117">
    <property type="entry name" value="ATXN2-like"/>
</dbReference>
<dbReference type="Gramene" id="Tc06v2_t009610.3">
    <property type="protein sequence ID" value="Tc06v2_p009610.3"/>
    <property type="gene ID" value="Tc06v2_g009610"/>
</dbReference>
<dbReference type="GO" id="GO:0005737">
    <property type="term" value="C:cytoplasm"/>
    <property type="evidence" value="ECO:0007669"/>
    <property type="project" value="UniProtKB-ARBA"/>
</dbReference>
<feature type="compositionally biased region" description="Polar residues" evidence="1">
    <location>
        <begin position="41"/>
        <end position="53"/>
    </location>
</feature>
<feature type="compositionally biased region" description="Polar residues" evidence="1">
    <location>
        <begin position="516"/>
        <end position="540"/>
    </location>
</feature>
<dbReference type="PANTHER" id="PTHR12854">
    <property type="entry name" value="ATAXIN 2-RELATED"/>
    <property type="match status" value="1"/>
</dbReference>
<feature type="domain" description="LsmAD" evidence="2">
    <location>
        <begin position="231"/>
        <end position="302"/>
    </location>
</feature>
<dbReference type="GeneID" id="18596195"/>
<dbReference type="InterPro" id="IPR025852">
    <property type="entry name" value="SM_dom_ATX"/>
</dbReference>
<feature type="compositionally biased region" description="Polar residues" evidence="1">
    <location>
        <begin position="451"/>
        <end position="462"/>
    </location>
</feature>
<dbReference type="Gene3D" id="2.30.30.100">
    <property type="match status" value="1"/>
</dbReference>
<sequence>MRGFFFPSEMNMQQVVLPKSSANGFGRRRVDREVGARLENKGQSGKSNQGRMQTTGALAGGKTGGYESSCRDRLVYLTTCLIGHPVEVHVKSGSIYTGIFHATDAEKDFGIILKMARLVKDGTLRGQKAIAEFVSKAPSKILIIPAKELVQVIAKDVAVTRDGFASELQPEKHLEILIDSAISQSRHVEVERELERWVPDEDDPQCPELENIFDGPWNRNWNQFETNQKLFGVKSTFNEELYTTKLERGPQMRELEKEAMRIAREIEGEETQDLHLAEERGFHLHDNFDIDEEMRFSSVYRGRGVDDSGYEEDEDIMLDSHNSETFGDSSGSVSKRPADLTSLQSIDGARVSSSPFLMDEAPSSQAAIGTDLNHSGFNDQARQLASELPSKSFSVSGSESRIQDNLLGELGGSSNAKEFAEKQSPSEDLQLSNSIDSQSLLNDKIDESDKGGTSANPTTHAPSNSLSKFSEKPSSSGELSEGPASSKIAGEIQSVNSRGRPSSSTSSNSDYVGAVSASSGPGLSPTSSMGSLASEKSTLNPHAKEFKLNPNAKSFTPSQSPVRPPSPVSDGSFYYPTQMSPVPHMHMPVSFGIGPSFPGHQHVIFNPQVAPIQSPQAYFHPNGPQYGQQMLLGQRQLVYYQPNSVDKNFCETFCQLSARLRLFPEEGEYRNAIQRTGILTS</sequence>
<feature type="region of interest" description="Disordered" evidence="1">
    <location>
        <begin position="33"/>
        <end position="60"/>
    </location>
</feature>
<dbReference type="SMART" id="SM01272">
    <property type="entry name" value="LsmAD"/>
    <property type="match status" value="1"/>
</dbReference>
<proteinExistence type="predicted"/>
<feature type="region of interest" description="Disordered" evidence="1">
    <location>
        <begin position="417"/>
        <end position="436"/>
    </location>
</feature>
<dbReference type="InterPro" id="IPR009604">
    <property type="entry name" value="LsmAD_domain"/>
</dbReference>
<feature type="compositionally biased region" description="Low complexity" evidence="1">
    <location>
        <begin position="494"/>
        <end position="509"/>
    </location>
</feature>
<evidence type="ECO:0000259" key="2">
    <source>
        <dbReference type="SMART" id="SM01272"/>
    </source>
</evidence>
<organism evidence="3 4">
    <name type="scientific">Theobroma cacao</name>
    <name type="common">Cacao</name>
    <name type="synonym">Cocoa</name>
    <dbReference type="NCBI Taxonomy" id="3641"/>
    <lineage>
        <taxon>Eukaryota</taxon>
        <taxon>Viridiplantae</taxon>
        <taxon>Streptophyta</taxon>
        <taxon>Embryophyta</taxon>
        <taxon>Tracheophyta</taxon>
        <taxon>Spermatophyta</taxon>
        <taxon>Magnoliopsida</taxon>
        <taxon>eudicotyledons</taxon>
        <taxon>Gunneridae</taxon>
        <taxon>Pentapetalae</taxon>
        <taxon>rosids</taxon>
        <taxon>malvids</taxon>
        <taxon>Malvales</taxon>
        <taxon>Malvaceae</taxon>
        <taxon>Byttnerioideae</taxon>
        <taxon>Theobroma</taxon>
    </lineage>
</organism>
<feature type="region of interest" description="Disordered" evidence="1">
    <location>
        <begin position="444"/>
        <end position="571"/>
    </location>
</feature>
<evidence type="ECO:0000313" key="3">
    <source>
        <dbReference type="Proteomes" id="UP000694886"/>
    </source>
</evidence>
<feature type="compositionally biased region" description="Polar residues" evidence="1">
    <location>
        <begin position="426"/>
        <end position="436"/>
    </location>
</feature>
<dbReference type="KEGG" id="tcc:18596195"/>
<dbReference type="GO" id="GO:0003723">
    <property type="term" value="F:RNA binding"/>
    <property type="evidence" value="ECO:0007669"/>
    <property type="project" value="InterPro"/>
</dbReference>
<dbReference type="RefSeq" id="XP_017979060.1">
    <property type="nucleotide sequence ID" value="XM_018123571.1"/>
</dbReference>
<dbReference type="AlphaFoldDB" id="A0AB32WJY5"/>
<name>A0AB32WJY5_THECC</name>